<dbReference type="EMBL" id="CM039438">
    <property type="protein sequence ID" value="KAI4299204.1"/>
    <property type="molecule type" value="Genomic_DNA"/>
</dbReference>
<evidence type="ECO:0000313" key="2">
    <source>
        <dbReference type="Proteomes" id="UP000828941"/>
    </source>
</evidence>
<name>A0ACB9KPM6_BAUVA</name>
<comment type="caution">
    <text evidence="1">The sequence shown here is derived from an EMBL/GenBank/DDBJ whole genome shotgun (WGS) entry which is preliminary data.</text>
</comment>
<proteinExistence type="predicted"/>
<reference evidence="1 2" key="1">
    <citation type="journal article" date="2022" name="DNA Res.">
        <title>Chromosomal-level genome assembly of the orchid tree Bauhinia variegata (Leguminosae; Cercidoideae) supports the allotetraploid origin hypothesis of Bauhinia.</title>
        <authorList>
            <person name="Zhong Y."/>
            <person name="Chen Y."/>
            <person name="Zheng D."/>
            <person name="Pang J."/>
            <person name="Liu Y."/>
            <person name="Luo S."/>
            <person name="Meng S."/>
            <person name="Qian L."/>
            <person name="Wei D."/>
            <person name="Dai S."/>
            <person name="Zhou R."/>
        </authorList>
    </citation>
    <scope>NUCLEOTIDE SEQUENCE [LARGE SCALE GENOMIC DNA]</scope>
    <source>
        <strain evidence="1">BV-YZ2020</strain>
    </source>
</reference>
<sequence length="188" mass="21870">MEVSDWFCQEFGELKWAFFFFRSSKPRSLQISQPRNGSNYSASFLKVFSTALKANDNPFDLQTKNSNLMQQWPHRRSNFIGIGLESGKDEHPFAANRRAMKKSITLIFGEFCEYLDLKEDEVKSKWKRMEEEEKWILVKGFVAEWGANFHPLSAKSAKEMVEEYLQKESSSANSPSQLFLGLRRMMGL</sequence>
<dbReference type="Proteomes" id="UP000828941">
    <property type="component" value="Chromosome 13"/>
</dbReference>
<organism evidence="1 2">
    <name type="scientific">Bauhinia variegata</name>
    <name type="common">Purple orchid tree</name>
    <name type="synonym">Phanera variegata</name>
    <dbReference type="NCBI Taxonomy" id="167791"/>
    <lineage>
        <taxon>Eukaryota</taxon>
        <taxon>Viridiplantae</taxon>
        <taxon>Streptophyta</taxon>
        <taxon>Embryophyta</taxon>
        <taxon>Tracheophyta</taxon>
        <taxon>Spermatophyta</taxon>
        <taxon>Magnoliopsida</taxon>
        <taxon>eudicotyledons</taxon>
        <taxon>Gunneridae</taxon>
        <taxon>Pentapetalae</taxon>
        <taxon>rosids</taxon>
        <taxon>fabids</taxon>
        <taxon>Fabales</taxon>
        <taxon>Fabaceae</taxon>
        <taxon>Cercidoideae</taxon>
        <taxon>Cercideae</taxon>
        <taxon>Bauhiniinae</taxon>
        <taxon>Bauhinia</taxon>
    </lineage>
</organism>
<gene>
    <name evidence="1" type="ORF">L6164_032684</name>
</gene>
<evidence type="ECO:0000313" key="1">
    <source>
        <dbReference type="EMBL" id="KAI4299204.1"/>
    </source>
</evidence>
<accession>A0ACB9KPM6</accession>
<keyword evidence="2" id="KW-1185">Reference proteome</keyword>
<protein>
    <submittedName>
        <fullName evidence="1">Uncharacterized protein</fullName>
    </submittedName>
</protein>